<dbReference type="SUPFAM" id="SSF56935">
    <property type="entry name" value="Porins"/>
    <property type="match status" value="1"/>
</dbReference>
<reference evidence="15 16" key="1">
    <citation type="submission" date="2020-12" db="EMBL/GenBank/DDBJ databases">
        <title>ASc-MMNZ-VFA-070.</title>
        <authorList>
            <person name="Schryvers A."/>
            <person name="Mostafa Nazari M."/>
            <person name="Farshchi Andisi V."/>
            <person name="Timsit E."/>
            <person name="Walter Morck D."/>
        </authorList>
    </citation>
    <scope>NUCLEOTIDE SEQUENCE [LARGE SCALE GENOMIC DNA]</scope>
    <source>
        <strain evidence="15 16">ASc-MMNZ-VFA-070</strain>
    </source>
</reference>
<feature type="chain" id="PRO_5040307776" evidence="12">
    <location>
        <begin position="22"/>
        <end position="931"/>
    </location>
</feature>
<dbReference type="PROSITE" id="PS52016">
    <property type="entry name" value="TONB_DEPENDENT_REC_3"/>
    <property type="match status" value="1"/>
</dbReference>
<dbReference type="Pfam" id="PF00593">
    <property type="entry name" value="TonB_dep_Rec_b-barrel"/>
    <property type="match status" value="1"/>
</dbReference>
<name>A0A9Q6YZN5_HISSO</name>
<feature type="signal peptide" evidence="12">
    <location>
        <begin position="1"/>
        <end position="21"/>
    </location>
</feature>
<dbReference type="PROSITE" id="PS01156">
    <property type="entry name" value="TONB_DEPENDENT_REC_2"/>
    <property type="match status" value="1"/>
</dbReference>
<dbReference type="InterPro" id="IPR010917">
    <property type="entry name" value="TonB_rcpt_CS"/>
</dbReference>
<evidence type="ECO:0000256" key="4">
    <source>
        <dbReference type="ARBA" id="ARBA00022692"/>
    </source>
</evidence>
<comment type="subcellular location">
    <subcellularLocation>
        <location evidence="1 9">Cell outer membrane</location>
        <topology evidence="1 9">Multi-pass membrane protein</topology>
    </subcellularLocation>
</comment>
<dbReference type="Proteomes" id="UP000595373">
    <property type="component" value="Chromosome"/>
</dbReference>
<dbReference type="InterPro" id="IPR000531">
    <property type="entry name" value="Beta-barrel_TonB"/>
</dbReference>
<dbReference type="PANTHER" id="PTHR30069">
    <property type="entry name" value="TONB-DEPENDENT OUTER MEMBRANE RECEPTOR"/>
    <property type="match status" value="1"/>
</dbReference>
<dbReference type="RefSeq" id="WP_075319821.1">
    <property type="nucleotide sequence ID" value="NZ_CP018803.1"/>
</dbReference>
<feature type="domain" description="TonB-dependent receptor plug" evidence="14">
    <location>
        <begin position="50"/>
        <end position="150"/>
    </location>
</feature>
<accession>A0A9Q6YZN5</accession>
<proteinExistence type="inferred from homology"/>
<evidence type="ECO:0000256" key="10">
    <source>
        <dbReference type="PROSITE-ProRule" id="PRU10144"/>
    </source>
</evidence>
<dbReference type="AlphaFoldDB" id="A0A9Q6YZN5"/>
<dbReference type="Gene3D" id="2.170.130.10">
    <property type="entry name" value="TonB-dependent receptor, plug domain"/>
    <property type="match status" value="1"/>
</dbReference>
<keyword evidence="4 9" id="KW-0812">Transmembrane</keyword>
<evidence type="ECO:0000313" key="15">
    <source>
        <dbReference type="EMBL" id="QQF81885.1"/>
    </source>
</evidence>
<dbReference type="InterPro" id="IPR012910">
    <property type="entry name" value="Plug_dom"/>
</dbReference>
<evidence type="ECO:0000256" key="9">
    <source>
        <dbReference type="PROSITE-ProRule" id="PRU01360"/>
    </source>
</evidence>
<dbReference type="InterPro" id="IPR039426">
    <property type="entry name" value="TonB-dep_rcpt-like"/>
</dbReference>
<evidence type="ECO:0000256" key="2">
    <source>
        <dbReference type="ARBA" id="ARBA00022448"/>
    </source>
</evidence>
<evidence type="ECO:0000259" key="14">
    <source>
        <dbReference type="Pfam" id="PF07715"/>
    </source>
</evidence>
<dbReference type="GO" id="GO:0044718">
    <property type="term" value="P:siderophore transmembrane transport"/>
    <property type="evidence" value="ECO:0007669"/>
    <property type="project" value="TreeGrafter"/>
</dbReference>
<keyword evidence="3 9" id="KW-1134">Transmembrane beta strand</keyword>
<dbReference type="GO" id="GO:0009279">
    <property type="term" value="C:cell outer membrane"/>
    <property type="evidence" value="ECO:0007669"/>
    <property type="project" value="UniProtKB-SubCell"/>
</dbReference>
<keyword evidence="8 9" id="KW-0998">Cell outer membrane</keyword>
<evidence type="ECO:0000256" key="3">
    <source>
        <dbReference type="ARBA" id="ARBA00022452"/>
    </source>
</evidence>
<dbReference type="InterPro" id="IPR036942">
    <property type="entry name" value="Beta-barrel_TonB_sf"/>
</dbReference>
<dbReference type="EMBL" id="CP066558">
    <property type="protein sequence ID" value="QQF81885.1"/>
    <property type="molecule type" value="Genomic_DNA"/>
</dbReference>
<keyword evidence="15" id="KW-0675">Receptor</keyword>
<keyword evidence="7 9" id="KW-0472">Membrane</keyword>
<evidence type="ECO:0000256" key="6">
    <source>
        <dbReference type="ARBA" id="ARBA00023077"/>
    </source>
</evidence>
<keyword evidence="5 12" id="KW-0732">Signal</keyword>
<feature type="domain" description="TonB-dependent receptor-like beta-barrel" evidence="13">
    <location>
        <begin position="293"/>
        <end position="881"/>
    </location>
</feature>
<keyword evidence="2 9" id="KW-0813">Transport</keyword>
<evidence type="ECO:0000256" key="12">
    <source>
        <dbReference type="SAM" id="SignalP"/>
    </source>
</evidence>
<feature type="short sequence motif" description="TonB C-terminal box" evidence="10">
    <location>
        <begin position="914"/>
        <end position="931"/>
    </location>
</feature>
<organism evidence="15 16">
    <name type="scientific">Histophilus somni</name>
    <name type="common">Haemophilus somnus</name>
    <dbReference type="NCBI Taxonomy" id="731"/>
    <lineage>
        <taxon>Bacteria</taxon>
        <taxon>Pseudomonadati</taxon>
        <taxon>Pseudomonadota</taxon>
        <taxon>Gammaproteobacteria</taxon>
        <taxon>Pasteurellales</taxon>
        <taxon>Pasteurellaceae</taxon>
        <taxon>Histophilus</taxon>
    </lineage>
</organism>
<evidence type="ECO:0000313" key="16">
    <source>
        <dbReference type="Proteomes" id="UP000595373"/>
    </source>
</evidence>
<evidence type="ECO:0000256" key="8">
    <source>
        <dbReference type="ARBA" id="ARBA00023237"/>
    </source>
</evidence>
<comment type="similarity">
    <text evidence="9 11">Belongs to the TonB-dependent receptor family.</text>
</comment>
<evidence type="ECO:0000256" key="1">
    <source>
        <dbReference type="ARBA" id="ARBA00004571"/>
    </source>
</evidence>
<sequence>MSNKFKLTAVAFSVLSTCVYAEEMLDQINVEYKLPPKQEVFKKAGATSVRENISTSTQSIDDIIRTVPGAFTNLDKSSGTVSVNVRGQTGFGRVNTMVDGISQTFFATSGDNSEKSGGTSQFGATIDPAFITSVDIQRGGISGKGGVNGLIGSANFRTIGVDDVISEGNRAGILLNAGGGTNAIGPNYMGAVAFRYPFSDTRTLGFMYAYSWRKSSQNFKVGGGTNIVDVDREDNLPRLARESCKGGFWIDSCTLEAIEKYNRQPYDPNKLLHYPKSHLAKIEYNDKYNKAILSYRTLSTALSGRNLENKNYQLNYQLNPKENLQFELILADNTSTQTYHKGSVFNGKKLKDMLESKNSAKTMDINMHFSIPITEKFSYEATLGANILKNKYSKNRHPSELAYNFEDGEPTFAPNLYYCPNRGEPGYLPCFYHSTKSNTFQPDGEQRFKTLYFDQTFKYDIYTLKLNANRQIYKYNGQVFRRSSVGRNERYVPTNLKYQDLPVWLFNASKDFVKQYGVDEALRRGCSKYVASGEYVDISCYLNEYTLEKGGSRSHDNYSASFSADFHPLFSPFVSYAKTHRVPNIKEMYFSEIGDLAVRTDLKSEKAKTIQFGINGYKNGVFSDFDVLGFKILAYQTKIRDYILNVKQECSSNSYRGKDKPVSVDDCVAHITHINYEGGKTIYKKAENKLSSTAQSQTGGIFKPQEFTGGTEAEIIPVASSPIVKMQGIEFELNYDIGWFYANLSYARQKTNQPSSYSDSSSAVNDGSSSGKYLQGFGLSKISSLPKDYGSLDLGTRLFDGKLTLGGIAKYYGKSKRAKVDKVDGDVILPGTFKSKDGKVYLTYVRIAGTEEIKAQPVIFDLYAIYQPTENLTIKGEIQNVFDKRYISPLDANNDSASQMTFIFGVGDGYQKTLNNYSRGRTFVLNVNYKF</sequence>
<dbReference type="InterPro" id="IPR037066">
    <property type="entry name" value="Plug_dom_sf"/>
</dbReference>
<evidence type="ECO:0000256" key="7">
    <source>
        <dbReference type="ARBA" id="ARBA00023136"/>
    </source>
</evidence>
<keyword evidence="16" id="KW-1185">Reference proteome</keyword>
<dbReference type="Gene3D" id="2.40.170.20">
    <property type="entry name" value="TonB-dependent receptor, beta-barrel domain"/>
    <property type="match status" value="1"/>
</dbReference>
<protein>
    <submittedName>
        <fullName evidence="15">TonB-dependent receptor</fullName>
    </submittedName>
</protein>
<keyword evidence="6 11" id="KW-0798">TonB box</keyword>
<dbReference type="GO" id="GO:0015344">
    <property type="term" value="F:siderophore uptake transmembrane transporter activity"/>
    <property type="evidence" value="ECO:0007669"/>
    <property type="project" value="TreeGrafter"/>
</dbReference>
<dbReference type="Pfam" id="PF07715">
    <property type="entry name" value="Plug"/>
    <property type="match status" value="1"/>
</dbReference>
<gene>
    <name evidence="15" type="ORF">JFL49_07395</name>
</gene>
<evidence type="ECO:0000259" key="13">
    <source>
        <dbReference type="Pfam" id="PF00593"/>
    </source>
</evidence>
<evidence type="ECO:0000256" key="5">
    <source>
        <dbReference type="ARBA" id="ARBA00022729"/>
    </source>
</evidence>
<dbReference type="PANTHER" id="PTHR30069:SF50">
    <property type="entry name" value="TONB-DEPENDENT RECEPTOR HI_1217-RELATED"/>
    <property type="match status" value="1"/>
</dbReference>
<evidence type="ECO:0000256" key="11">
    <source>
        <dbReference type="RuleBase" id="RU003357"/>
    </source>
</evidence>